<evidence type="ECO:0000313" key="3">
    <source>
        <dbReference type="Proteomes" id="UP000663829"/>
    </source>
</evidence>
<organism evidence="1 3">
    <name type="scientific">Didymodactylos carnosus</name>
    <dbReference type="NCBI Taxonomy" id="1234261"/>
    <lineage>
        <taxon>Eukaryota</taxon>
        <taxon>Metazoa</taxon>
        <taxon>Spiralia</taxon>
        <taxon>Gnathifera</taxon>
        <taxon>Rotifera</taxon>
        <taxon>Eurotatoria</taxon>
        <taxon>Bdelloidea</taxon>
        <taxon>Philodinida</taxon>
        <taxon>Philodinidae</taxon>
        <taxon>Didymodactylos</taxon>
    </lineage>
</organism>
<proteinExistence type="predicted"/>
<dbReference type="EMBL" id="CAJOBC010010429">
    <property type="protein sequence ID" value="CAF4003697.1"/>
    <property type="molecule type" value="Genomic_DNA"/>
</dbReference>
<dbReference type="EMBL" id="CAJNOQ010010034">
    <property type="protein sequence ID" value="CAF1240830.1"/>
    <property type="molecule type" value="Genomic_DNA"/>
</dbReference>
<feature type="non-terminal residue" evidence="1">
    <location>
        <position position="1"/>
    </location>
</feature>
<protein>
    <submittedName>
        <fullName evidence="1">Uncharacterized protein</fullName>
    </submittedName>
</protein>
<evidence type="ECO:0000313" key="2">
    <source>
        <dbReference type="EMBL" id="CAF4003697.1"/>
    </source>
</evidence>
<dbReference type="Proteomes" id="UP000681722">
    <property type="component" value="Unassembled WGS sequence"/>
</dbReference>
<dbReference type="AlphaFoldDB" id="A0A814ZF09"/>
<reference evidence="1" key="1">
    <citation type="submission" date="2021-02" db="EMBL/GenBank/DDBJ databases">
        <authorList>
            <person name="Nowell W R."/>
        </authorList>
    </citation>
    <scope>NUCLEOTIDE SEQUENCE</scope>
</reference>
<dbReference type="Proteomes" id="UP000663829">
    <property type="component" value="Unassembled WGS sequence"/>
</dbReference>
<sequence length="72" mass="8062">LLVLEEMANQKDLLDKMSKEIDRAEEAYGIAQVGLSDFDAKDKVEKKKEMERHVDETINNVAHGTNINSGST</sequence>
<gene>
    <name evidence="1" type="ORF">GPM918_LOCUS25650</name>
    <name evidence="2" type="ORF">SRO942_LOCUS25668</name>
</gene>
<evidence type="ECO:0000313" key="1">
    <source>
        <dbReference type="EMBL" id="CAF1240830.1"/>
    </source>
</evidence>
<name>A0A814ZF09_9BILA</name>
<keyword evidence="3" id="KW-1185">Reference proteome</keyword>
<comment type="caution">
    <text evidence="1">The sequence shown here is derived from an EMBL/GenBank/DDBJ whole genome shotgun (WGS) entry which is preliminary data.</text>
</comment>
<accession>A0A814ZF09</accession>